<keyword evidence="5" id="KW-1185">Reference proteome</keyword>
<name>F0QVX5_VULM7</name>
<dbReference type="PROSITE" id="PS51462">
    <property type="entry name" value="NUDIX"/>
    <property type="match status" value="1"/>
</dbReference>
<dbReference type="STRING" id="985053.VMUT_0688"/>
<dbReference type="GeneID" id="10288340"/>
<dbReference type="Gene3D" id="3.90.79.10">
    <property type="entry name" value="Nucleoside Triphosphate Pyrophosphohydrolase"/>
    <property type="match status" value="1"/>
</dbReference>
<dbReference type="InterPro" id="IPR015797">
    <property type="entry name" value="NUDIX_hydrolase-like_dom_sf"/>
</dbReference>
<accession>F0QVX5</accession>
<dbReference type="Pfam" id="PF00293">
    <property type="entry name" value="NUDIX"/>
    <property type="match status" value="1"/>
</dbReference>
<comment type="cofactor">
    <cofactor evidence="1">
        <name>Mg(2+)</name>
        <dbReference type="ChEBI" id="CHEBI:18420"/>
    </cofactor>
</comment>
<gene>
    <name evidence="4" type="ordered locus">VMUT_0688</name>
</gene>
<dbReference type="Proteomes" id="UP000007485">
    <property type="component" value="Chromosome"/>
</dbReference>
<dbReference type="PANTHER" id="PTHR11839">
    <property type="entry name" value="UDP/ADP-SUGAR PYROPHOSPHATASE"/>
    <property type="match status" value="1"/>
</dbReference>
<dbReference type="HOGENOM" id="CLU_062658_5_1_2"/>
<reference evidence="4 5" key="1">
    <citation type="journal article" date="2011" name="J. Bacteriol.">
        <title>Complete genome sequence of 'Vulcanisaeta moutnovskia' strain 768-28, a novel member of the hyperthermophilic crenarchaeal genus vulcanisaeta.</title>
        <authorList>
            <person name="Gumerov V.M."/>
            <person name="Mardanov A.V."/>
            <person name="Beletsky A.V."/>
            <person name="Prokofeva M.I."/>
            <person name="Bonch-Osmolovskaya E.A."/>
            <person name="Ravin N.V."/>
            <person name="Skryabin K.G."/>
        </authorList>
    </citation>
    <scope>NUCLEOTIDE SEQUENCE [LARGE SCALE GENOMIC DNA]</scope>
    <source>
        <strain evidence="4 5">768-28</strain>
    </source>
</reference>
<dbReference type="GO" id="GO:0016462">
    <property type="term" value="F:pyrophosphatase activity"/>
    <property type="evidence" value="ECO:0007669"/>
    <property type="project" value="UniProtKB-ARBA"/>
</dbReference>
<sequence>MVIVYKGRRVMLDVSKVVLPNGREMNLEKIVFPHAVAALPIYEGNKVVLLRQFRPVVNDYVIEIPAGVIEEGENPEEALTRELSEEIGAEIDYFGKLFEGFTTPGYSTEYMVIYYVSIRRLGEPRPEPHEVIDRIVIDLRDAVNMVINGSIRDAKSALAITLYMLKKGAKA</sequence>
<keyword evidence="2 4" id="KW-0378">Hydrolase</keyword>
<dbReference type="CDD" id="cd03424">
    <property type="entry name" value="NUDIX_ADPRase_Nudt5_UGPPase_Nudt14"/>
    <property type="match status" value="1"/>
</dbReference>
<dbReference type="RefSeq" id="WP_013604062.1">
    <property type="nucleotide sequence ID" value="NC_015151.1"/>
</dbReference>
<dbReference type="PROSITE" id="PS00893">
    <property type="entry name" value="NUDIX_BOX"/>
    <property type="match status" value="1"/>
</dbReference>
<evidence type="ECO:0000256" key="1">
    <source>
        <dbReference type="ARBA" id="ARBA00001946"/>
    </source>
</evidence>
<evidence type="ECO:0000313" key="4">
    <source>
        <dbReference type="EMBL" id="ADY00899.1"/>
    </source>
</evidence>
<dbReference type="AlphaFoldDB" id="F0QVX5"/>
<dbReference type="PRINTS" id="PR00502">
    <property type="entry name" value="NUDIXFAMILY"/>
</dbReference>
<feature type="domain" description="Nudix hydrolase" evidence="3">
    <location>
        <begin position="32"/>
        <end position="159"/>
    </location>
</feature>
<evidence type="ECO:0000256" key="2">
    <source>
        <dbReference type="ARBA" id="ARBA00022801"/>
    </source>
</evidence>
<dbReference type="InterPro" id="IPR020476">
    <property type="entry name" value="Nudix_hydrolase"/>
</dbReference>
<evidence type="ECO:0000259" key="3">
    <source>
        <dbReference type="PROSITE" id="PS51462"/>
    </source>
</evidence>
<dbReference type="GO" id="GO:0019693">
    <property type="term" value="P:ribose phosphate metabolic process"/>
    <property type="evidence" value="ECO:0007669"/>
    <property type="project" value="TreeGrafter"/>
</dbReference>
<dbReference type="OrthoDB" id="104705at2157"/>
<evidence type="ECO:0000313" key="5">
    <source>
        <dbReference type="Proteomes" id="UP000007485"/>
    </source>
</evidence>
<proteinExistence type="predicted"/>
<dbReference type="SUPFAM" id="SSF55811">
    <property type="entry name" value="Nudix"/>
    <property type="match status" value="1"/>
</dbReference>
<dbReference type="InterPro" id="IPR000086">
    <property type="entry name" value="NUDIX_hydrolase_dom"/>
</dbReference>
<dbReference type="GO" id="GO:0006753">
    <property type="term" value="P:nucleoside phosphate metabolic process"/>
    <property type="evidence" value="ECO:0007669"/>
    <property type="project" value="TreeGrafter"/>
</dbReference>
<dbReference type="InterPro" id="IPR020084">
    <property type="entry name" value="NUDIX_hydrolase_CS"/>
</dbReference>
<dbReference type="KEGG" id="vmo:VMUT_0688"/>
<dbReference type="EMBL" id="CP002529">
    <property type="protein sequence ID" value="ADY00899.1"/>
    <property type="molecule type" value="Genomic_DNA"/>
</dbReference>
<dbReference type="PANTHER" id="PTHR11839:SF18">
    <property type="entry name" value="NUDIX HYDROLASE DOMAIN-CONTAINING PROTEIN"/>
    <property type="match status" value="1"/>
</dbReference>
<dbReference type="eggNOG" id="arCOG01073">
    <property type="taxonomic scope" value="Archaea"/>
</dbReference>
<protein>
    <submittedName>
        <fullName evidence="4">NUDIX hydrolase</fullName>
    </submittedName>
</protein>
<organism evidence="4 5">
    <name type="scientific">Vulcanisaeta moutnovskia (strain 768-28)</name>
    <dbReference type="NCBI Taxonomy" id="985053"/>
    <lineage>
        <taxon>Archaea</taxon>
        <taxon>Thermoproteota</taxon>
        <taxon>Thermoprotei</taxon>
        <taxon>Thermoproteales</taxon>
        <taxon>Thermoproteaceae</taxon>
        <taxon>Vulcanisaeta</taxon>
    </lineage>
</organism>